<reference evidence="2 3" key="1">
    <citation type="submission" date="2016-10" db="EMBL/GenBank/DDBJ databases">
        <authorList>
            <person name="de Groot N.N."/>
        </authorList>
    </citation>
    <scope>NUCLEOTIDE SEQUENCE [LARGE SCALE GENOMIC DNA]</scope>
    <source>
        <strain evidence="2 3">DSM 26515</strain>
    </source>
</reference>
<dbReference type="InterPro" id="IPR031800">
    <property type="entry name" value="PilZ_atypical"/>
</dbReference>
<dbReference type="Proteomes" id="UP000199420">
    <property type="component" value="Unassembled WGS sequence"/>
</dbReference>
<dbReference type="OrthoDB" id="9151696at2"/>
<keyword evidence="2" id="KW-0675">Receptor</keyword>
<dbReference type="STRING" id="529704.SAMN02927913_3201"/>
<evidence type="ECO:0000313" key="3">
    <source>
        <dbReference type="Proteomes" id="UP000199420"/>
    </source>
</evidence>
<evidence type="ECO:0000259" key="1">
    <source>
        <dbReference type="Pfam" id="PF16823"/>
    </source>
</evidence>
<dbReference type="EMBL" id="FNYC01000004">
    <property type="protein sequence ID" value="SEJ08174.1"/>
    <property type="molecule type" value="Genomic_DNA"/>
</dbReference>
<name>A0A1H6VYJ1_9GAMM</name>
<proteinExistence type="predicted"/>
<dbReference type="Pfam" id="PF16823">
    <property type="entry name" value="tPilZ"/>
    <property type="match status" value="1"/>
</dbReference>
<feature type="domain" description="Cyclic di-GMP receptor atypical PilZ" evidence="1">
    <location>
        <begin position="47"/>
        <end position="180"/>
    </location>
</feature>
<dbReference type="RefSeq" id="WP_091339268.1">
    <property type="nucleotide sequence ID" value="NZ_FNYC01000004.1"/>
</dbReference>
<dbReference type="AlphaFoldDB" id="A0A1H6VYJ1"/>
<protein>
    <submittedName>
        <fullName evidence="2">Atypical PilZ domain-containing protein, cyclic di-GMP receptor</fullName>
    </submittedName>
</protein>
<sequence>MIATAWNEFEQRLACEDSWHADSQPLAWPVPDTLSQRLAERNAAALASVAALEERRAENVDDDSPVMQELLRLDAKLNALIDMINRVALPADALPPRQPLRFNAIGAVLPAALVPVGEALLLRLRFDACPGVPLEIPARVERRLDGGGAFVAFHALGDGVAASLERFVFRHHRRKVAGARQVNG</sequence>
<accession>A0A1H6VYJ1</accession>
<gene>
    <name evidence="2" type="ORF">SAMN04487997_2452</name>
</gene>
<evidence type="ECO:0000313" key="2">
    <source>
        <dbReference type="EMBL" id="SEJ08174.1"/>
    </source>
</evidence>
<organism evidence="2 3">
    <name type="scientific">Frateuria terrea</name>
    <dbReference type="NCBI Taxonomy" id="529704"/>
    <lineage>
        <taxon>Bacteria</taxon>
        <taxon>Pseudomonadati</taxon>
        <taxon>Pseudomonadota</taxon>
        <taxon>Gammaproteobacteria</taxon>
        <taxon>Lysobacterales</taxon>
        <taxon>Rhodanobacteraceae</taxon>
        <taxon>Frateuria</taxon>
    </lineage>
</organism>
<keyword evidence="3" id="KW-1185">Reference proteome</keyword>